<accession>A0ABD3BGY0</accession>
<gene>
    <name evidence="2" type="ORF">CASFOL_039863</name>
</gene>
<dbReference type="InterPro" id="IPR029058">
    <property type="entry name" value="AB_hydrolase_fold"/>
</dbReference>
<proteinExistence type="predicted"/>
<sequence>MEEGKKQHHFVLIHGACHGAWCWYKVATRLRLEGHRVTALDMAAAGANLKRVDELSSIYDYCQPLMEFMAGLPLDEKVVLVGHSMGGICVSIAMEKWSEKIAFAVFVAAFTPGPNLTVSAAYTQYKRQMGSSYMDCQYSFSKGQDKPPTAFLFGPKFMASHLYQLSPPEDLTLATLLARPVRMFDELGFFEEIELTKDKYGSVRRGYVICDEDNVLKRGFQEWMIENNPTDEVKIINGADHMVMFSKSQELCVCLQHLADAYRL</sequence>
<evidence type="ECO:0000313" key="2">
    <source>
        <dbReference type="EMBL" id="KAL3616473.1"/>
    </source>
</evidence>
<dbReference type="PANTHER" id="PTHR10992:SF1066">
    <property type="entry name" value="METHYL JASMONATE ESTERASE 1"/>
    <property type="match status" value="1"/>
</dbReference>
<dbReference type="AlphaFoldDB" id="A0ABD3BGY0"/>
<feature type="domain" description="AB hydrolase-1" evidence="1">
    <location>
        <begin position="10"/>
        <end position="250"/>
    </location>
</feature>
<dbReference type="SUPFAM" id="SSF53474">
    <property type="entry name" value="alpha/beta-Hydrolases"/>
    <property type="match status" value="1"/>
</dbReference>
<evidence type="ECO:0000259" key="1">
    <source>
        <dbReference type="Pfam" id="PF12697"/>
    </source>
</evidence>
<evidence type="ECO:0000313" key="3">
    <source>
        <dbReference type="Proteomes" id="UP001632038"/>
    </source>
</evidence>
<comment type="caution">
    <text evidence="2">The sequence shown here is derived from an EMBL/GenBank/DDBJ whole genome shotgun (WGS) entry which is preliminary data.</text>
</comment>
<dbReference type="FunFam" id="3.40.50.1820:FF:000051">
    <property type="entry name" value="(S)-hydroxynitrile lyase"/>
    <property type="match status" value="1"/>
</dbReference>
<dbReference type="PANTHER" id="PTHR10992">
    <property type="entry name" value="METHYLESTERASE FAMILY MEMBER"/>
    <property type="match status" value="1"/>
</dbReference>
<reference evidence="3" key="1">
    <citation type="journal article" date="2024" name="IScience">
        <title>Strigolactones Initiate the Formation of Haustorium-like Structures in Castilleja.</title>
        <authorList>
            <person name="Buerger M."/>
            <person name="Peterson D."/>
            <person name="Chory J."/>
        </authorList>
    </citation>
    <scope>NUCLEOTIDE SEQUENCE [LARGE SCALE GENOMIC DNA]</scope>
</reference>
<dbReference type="GO" id="GO:0016787">
    <property type="term" value="F:hydrolase activity"/>
    <property type="evidence" value="ECO:0007669"/>
    <property type="project" value="UniProtKB-ARBA"/>
</dbReference>
<organism evidence="2 3">
    <name type="scientific">Castilleja foliolosa</name>
    <dbReference type="NCBI Taxonomy" id="1961234"/>
    <lineage>
        <taxon>Eukaryota</taxon>
        <taxon>Viridiplantae</taxon>
        <taxon>Streptophyta</taxon>
        <taxon>Embryophyta</taxon>
        <taxon>Tracheophyta</taxon>
        <taxon>Spermatophyta</taxon>
        <taxon>Magnoliopsida</taxon>
        <taxon>eudicotyledons</taxon>
        <taxon>Gunneridae</taxon>
        <taxon>Pentapetalae</taxon>
        <taxon>asterids</taxon>
        <taxon>lamiids</taxon>
        <taxon>Lamiales</taxon>
        <taxon>Orobanchaceae</taxon>
        <taxon>Pedicularideae</taxon>
        <taxon>Castillejinae</taxon>
        <taxon>Castilleja</taxon>
    </lineage>
</organism>
<dbReference type="InterPro" id="IPR045889">
    <property type="entry name" value="MES/HNL"/>
</dbReference>
<dbReference type="Pfam" id="PF12697">
    <property type="entry name" value="Abhydrolase_6"/>
    <property type="match status" value="1"/>
</dbReference>
<dbReference type="Proteomes" id="UP001632038">
    <property type="component" value="Unassembled WGS sequence"/>
</dbReference>
<keyword evidence="3" id="KW-1185">Reference proteome</keyword>
<dbReference type="Gene3D" id="3.40.50.1820">
    <property type="entry name" value="alpha/beta hydrolase"/>
    <property type="match status" value="1"/>
</dbReference>
<name>A0ABD3BGY0_9LAMI</name>
<dbReference type="InterPro" id="IPR000073">
    <property type="entry name" value="AB_hydrolase_1"/>
</dbReference>
<dbReference type="EMBL" id="JAVIJP010000092">
    <property type="protein sequence ID" value="KAL3616473.1"/>
    <property type="molecule type" value="Genomic_DNA"/>
</dbReference>
<protein>
    <recommendedName>
        <fullName evidence="1">AB hydrolase-1 domain-containing protein</fullName>
    </recommendedName>
</protein>